<proteinExistence type="predicted"/>
<dbReference type="InterPro" id="IPR036397">
    <property type="entry name" value="RNaseH_sf"/>
</dbReference>
<comment type="caution">
    <text evidence="2">The sequence shown here is derived from an EMBL/GenBank/DDBJ whole genome shotgun (WGS) entry which is preliminary data.</text>
</comment>
<keyword evidence="3" id="KW-1185">Reference proteome</keyword>
<evidence type="ECO:0000256" key="1">
    <source>
        <dbReference type="SAM" id="Coils"/>
    </source>
</evidence>
<dbReference type="EMBL" id="JARQWQ010000019">
    <property type="protein sequence ID" value="KAK2565426.1"/>
    <property type="molecule type" value="Genomic_DNA"/>
</dbReference>
<feature type="coiled-coil region" evidence="1">
    <location>
        <begin position="308"/>
        <end position="349"/>
    </location>
</feature>
<reference evidence="2" key="1">
    <citation type="journal article" date="2023" name="G3 (Bethesda)">
        <title>Whole genome assembly and annotation of the endangered Caribbean coral Acropora cervicornis.</title>
        <authorList>
            <person name="Selwyn J.D."/>
            <person name="Vollmer S.V."/>
        </authorList>
    </citation>
    <scope>NUCLEOTIDE SEQUENCE</scope>
    <source>
        <strain evidence="2">K2</strain>
    </source>
</reference>
<dbReference type="PANTHER" id="PTHR47331:SF1">
    <property type="entry name" value="GAG-LIKE PROTEIN"/>
    <property type="match status" value="1"/>
</dbReference>
<organism evidence="2 3">
    <name type="scientific">Acropora cervicornis</name>
    <name type="common">Staghorn coral</name>
    <dbReference type="NCBI Taxonomy" id="6130"/>
    <lineage>
        <taxon>Eukaryota</taxon>
        <taxon>Metazoa</taxon>
        <taxon>Cnidaria</taxon>
        <taxon>Anthozoa</taxon>
        <taxon>Hexacorallia</taxon>
        <taxon>Scleractinia</taxon>
        <taxon>Astrocoeniina</taxon>
        <taxon>Acroporidae</taxon>
        <taxon>Acropora</taxon>
    </lineage>
</organism>
<evidence type="ECO:0000313" key="2">
    <source>
        <dbReference type="EMBL" id="KAK2565426.1"/>
    </source>
</evidence>
<name>A0AAD9V8Q1_ACRCE</name>
<dbReference type="Proteomes" id="UP001249851">
    <property type="component" value="Unassembled WGS sequence"/>
</dbReference>
<accession>A0AAD9V8Q1</accession>
<keyword evidence="1" id="KW-0175">Coiled coil</keyword>
<evidence type="ECO:0000313" key="3">
    <source>
        <dbReference type="Proteomes" id="UP001249851"/>
    </source>
</evidence>
<dbReference type="AlphaFoldDB" id="A0AAD9V8Q1"/>
<protein>
    <submittedName>
        <fullName evidence="2">Uncharacterized protein</fullName>
    </submittedName>
</protein>
<dbReference type="GO" id="GO:0003676">
    <property type="term" value="F:nucleic acid binding"/>
    <property type="evidence" value="ECO:0007669"/>
    <property type="project" value="InterPro"/>
</dbReference>
<reference evidence="2" key="2">
    <citation type="journal article" date="2023" name="Science">
        <title>Genomic signatures of disease resistance in endangered staghorn corals.</title>
        <authorList>
            <person name="Vollmer S.V."/>
            <person name="Selwyn J.D."/>
            <person name="Despard B.A."/>
            <person name="Roesel C.L."/>
        </authorList>
    </citation>
    <scope>NUCLEOTIDE SEQUENCE</scope>
    <source>
        <strain evidence="2">K2</strain>
    </source>
</reference>
<gene>
    <name evidence="2" type="ORF">P5673_010486</name>
</gene>
<dbReference type="Gene3D" id="3.30.420.10">
    <property type="entry name" value="Ribonuclease H-like superfamily/Ribonuclease H"/>
    <property type="match status" value="1"/>
</dbReference>
<dbReference type="PANTHER" id="PTHR47331">
    <property type="entry name" value="PHD-TYPE DOMAIN-CONTAINING PROTEIN"/>
    <property type="match status" value="1"/>
</dbReference>
<sequence>MVSSDCWKRGPEFLWQEECTWPTNPAVPEIGSDDKELKNQVKCCVADVQYGEADVRTCSMPEDDEECNSEDPIIRFIDSYSCWHRLKKERTGNAESPPSVSADPLVPSELQAAETAIVGFVQHKHFKEELKTLESKGAVMKKSSIYLLEPFLDDEGILRVGGRLRNAPLSEKARHPVVPKNHHVSKLVSGHSGKEYVLALSRQKLWIVEARLLIKRALKCIGNSTQATILVHGCGLFWPFSGEERRTQIKRYGCLFTCLTTRAVHIEKLDSLEADPFINGFVRFCARRGVAEKVRSGNGTNFVAEQVHVLSNSNVKFLQEENESLKKEIESLKNEFERVASTIKSHESSCSSHKSHPEMEKSLEFVGAEYEEIKGLHVAVKKELKALGERLNFLSARVNEMAIELDNLVQHSYSFNVKLVGVPEITETGSKEPSIDTTKLCVCIFQAMGCNISINDIDIAHRVPARNATNGPKLIICRFSRPKRCRPQRCGGVIELHGARPPCAESPGASCGSKKFKIQRNYAFCWVKNSIVYLGHTDSSRSIKVKDLRFLHLLGQRESEMTTQAHS</sequence>